<feature type="transmembrane region" description="Helical" evidence="1">
    <location>
        <begin position="20"/>
        <end position="40"/>
    </location>
</feature>
<protein>
    <submittedName>
        <fullName evidence="3">Uncharacterized protein</fullName>
    </submittedName>
</protein>
<name>A0A0K0EYF9_STRVS</name>
<reference evidence="2" key="1">
    <citation type="submission" date="2014-07" db="EMBL/GenBank/DDBJ databases">
        <authorList>
            <person name="Martin A.A"/>
            <person name="De Silva N."/>
        </authorList>
    </citation>
    <scope>NUCLEOTIDE SEQUENCE</scope>
</reference>
<reference evidence="3" key="2">
    <citation type="submission" date="2015-08" db="UniProtKB">
        <authorList>
            <consortium name="WormBaseParasite"/>
        </authorList>
    </citation>
    <scope>IDENTIFICATION</scope>
</reference>
<proteinExistence type="predicted"/>
<evidence type="ECO:0000313" key="3">
    <source>
        <dbReference type="WBParaSite" id="SVE_0156700.1"/>
    </source>
</evidence>
<sequence>MKNLFVYRKCLYKSFAKINYIILLYFYYQGAMVWQLDTIYRRKGEELKTTTQEQINASEDRFSLGRTQMKGGHTRRSDKKVVTILREDNQTNVSISKRASIK</sequence>
<evidence type="ECO:0000313" key="2">
    <source>
        <dbReference type="Proteomes" id="UP000035680"/>
    </source>
</evidence>
<dbReference type="Proteomes" id="UP000035680">
    <property type="component" value="Unassembled WGS sequence"/>
</dbReference>
<dbReference type="AlphaFoldDB" id="A0A0K0EYF9"/>
<organism evidence="2 3">
    <name type="scientific">Strongyloides venezuelensis</name>
    <name type="common">Threadworm</name>
    <dbReference type="NCBI Taxonomy" id="75913"/>
    <lineage>
        <taxon>Eukaryota</taxon>
        <taxon>Metazoa</taxon>
        <taxon>Ecdysozoa</taxon>
        <taxon>Nematoda</taxon>
        <taxon>Chromadorea</taxon>
        <taxon>Rhabditida</taxon>
        <taxon>Tylenchina</taxon>
        <taxon>Panagrolaimomorpha</taxon>
        <taxon>Strongyloidoidea</taxon>
        <taxon>Strongyloididae</taxon>
        <taxon>Strongyloides</taxon>
    </lineage>
</organism>
<keyword evidence="1" id="KW-0812">Transmembrane</keyword>
<keyword evidence="1" id="KW-0472">Membrane</keyword>
<keyword evidence="1" id="KW-1133">Transmembrane helix</keyword>
<accession>A0A0K0EYF9</accession>
<keyword evidence="2" id="KW-1185">Reference proteome</keyword>
<dbReference type="WBParaSite" id="SVE_0156700.1">
    <property type="protein sequence ID" value="SVE_0156700.1"/>
    <property type="gene ID" value="SVE_0156700"/>
</dbReference>
<evidence type="ECO:0000256" key="1">
    <source>
        <dbReference type="SAM" id="Phobius"/>
    </source>
</evidence>